<name>A0AAV1L1A0_9NEOP</name>
<comment type="caution">
    <text evidence="1">The sequence shown here is derived from an EMBL/GenBank/DDBJ whole genome shotgun (WGS) entry which is preliminary data.</text>
</comment>
<gene>
    <name evidence="1" type="ORF">PARMNEM_LOCUS8557</name>
</gene>
<protein>
    <submittedName>
        <fullName evidence="1">Uncharacterized protein</fullName>
    </submittedName>
</protein>
<organism evidence="1 2">
    <name type="scientific">Parnassius mnemosyne</name>
    <name type="common">clouded apollo</name>
    <dbReference type="NCBI Taxonomy" id="213953"/>
    <lineage>
        <taxon>Eukaryota</taxon>
        <taxon>Metazoa</taxon>
        <taxon>Ecdysozoa</taxon>
        <taxon>Arthropoda</taxon>
        <taxon>Hexapoda</taxon>
        <taxon>Insecta</taxon>
        <taxon>Pterygota</taxon>
        <taxon>Neoptera</taxon>
        <taxon>Endopterygota</taxon>
        <taxon>Lepidoptera</taxon>
        <taxon>Glossata</taxon>
        <taxon>Ditrysia</taxon>
        <taxon>Papilionoidea</taxon>
        <taxon>Papilionidae</taxon>
        <taxon>Parnassiinae</taxon>
        <taxon>Parnassini</taxon>
        <taxon>Parnassius</taxon>
        <taxon>Driopa</taxon>
    </lineage>
</organism>
<proteinExistence type="predicted"/>
<accession>A0AAV1L1A0</accession>
<reference evidence="1 2" key="1">
    <citation type="submission" date="2023-11" db="EMBL/GenBank/DDBJ databases">
        <authorList>
            <person name="Hedman E."/>
            <person name="Englund M."/>
            <person name="Stromberg M."/>
            <person name="Nyberg Akerstrom W."/>
            <person name="Nylinder S."/>
            <person name="Jareborg N."/>
            <person name="Kallberg Y."/>
            <person name="Kronander E."/>
        </authorList>
    </citation>
    <scope>NUCLEOTIDE SEQUENCE [LARGE SCALE GENOMIC DNA]</scope>
</reference>
<evidence type="ECO:0000313" key="1">
    <source>
        <dbReference type="EMBL" id="CAK1587844.1"/>
    </source>
</evidence>
<dbReference type="Proteomes" id="UP001314205">
    <property type="component" value="Unassembled WGS sequence"/>
</dbReference>
<dbReference type="EMBL" id="CAVLGL010000082">
    <property type="protein sequence ID" value="CAK1587844.1"/>
    <property type="molecule type" value="Genomic_DNA"/>
</dbReference>
<evidence type="ECO:0000313" key="2">
    <source>
        <dbReference type="Proteomes" id="UP001314205"/>
    </source>
</evidence>
<sequence>MKVVLHLRKQERNVLAVILKTKLIKNNVGKIFHNLCNLNKLPVSSEYDDVHVKIKCTKEEILESKTKILKQKLARQTKIIQDRSSLMATNKKYTGQSEIQNIYSRVLC</sequence>
<dbReference type="AlphaFoldDB" id="A0AAV1L1A0"/>
<keyword evidence="2" id="KW-1185">Reference proteome</keyword>